<name>A0A402CVU1_9BACT</name>
<gene>
    <name evidence="1" type="ORF">CCAX7_25820</name>
</gene>
<dbReference type="EMBL" id="AP025739">
    <property type="protein sequence ID" value="BDI30531.1"/>
    <property type="molecule type" value="Genomic_DNA"/>
</dbReference>
<sequence>MYPSKFRRVASLTSTIENQALRDLPTALSWLERARPDLARLLDSMPVHGLATATGVEAETTTLRQVVRNPGEYRVSVPEAWSASLRRLGQGIKRLGRGSAILEGIGGLIEGFNLVTEAAKVGIPTGFALNAAQTMPTPGSPGSTTNPTAAINALHADPSMAAKGDPGQALQGYRAPQPPLVTMPDVYAPDPMSNTNFSALSQMVQSPNNFRYDNTGGIQTPSGTTPSKNWNVPMQGTPLIAPNYVSTPNYYVSDPMAQSNKDNFSDLTAQPSGYKFNADGYILAPK</sequence>
<proteinExistence type="predicted"/>
<organism evidence="1 2">
    <name type="scientific">Capsulimonas corticalis</name>
    <dbReference type="NCBI Taxonomy" id="2219043"/>
    <lineage>
        <taxon>Bacteria</taxon>
        <taxon>Bacillati</taxon>
        <taxon>Armatimonadota</taxon>
        <taxon>Armatimonadia</taxon>
        <taxon>Capsulimonadales</taxon>
        <taxon>Capsulimonadaceae</taxon>
        <taxon>Capsulimonas</taxon>
    </lineage>
</organism>
<protein>
    <submittedName>
        <fullName evidence="1">Uncharacterized protein</fullName>
    </submittedName>
</protein>
<accession>A0A402CVU1</accession>
<evidence type="ECO:0000313" key="1">
    <source>
        <dbReference type="EMBL" id="BDI30531.1"/>
    </source>
</evidence>
<dbReference type="KEGG" id="ccot:CCAX7_25820"/>
<keyword evidence="2" id="KW-1185">Reference proteome</keyword>
<dbReference type="Proteomes" id="UP000287394">
    <property type="component" value="Chromosome"/>
</dbReference>
<dbReference type="AlphaFoldDB" id="A0A402CVU1"/>
<reference evidence="1 2" key="1">
    <citation type="journal article" date="2019" name="Int. J. Syst. Evol. Microbiol.">
        <title>Capsulimonas corticalis gen. nov., sp. nov., an aerobic capsulated bacterium, of a novel bacterial order, Capsulimonadales ord. nov., of the class Armatimonadia of the phylum Armatimonadetes.</title>
        <authorList>
            <person name="Li J."/>
            <person name="Kudo C."/>
            <person name="Tonouchi A."/>
        </authorList>
    </citation>
    <scope>NUCLEOTIDE SEQUENCE [LARGE SCALE GENOMIC DNA]</scope>
    <source>
        <strain evidence="1 2">AX-7</strain>
    </source>
</reference>
<evidence type="ECO:0000313" key="2">
    <source>
        <dbReference type="Proteomes" id="UP000287394"/>
    </source>
</evidence>